<comment type="similarity">
    <text evidence="5">Belongs to the PP2C family.</text>
</comment>
<evidence type="ECO:0000313" key="9">
    <source>
        <dbReference type="Proteomes" id="UP001054902"/>
    </source>
</evidence>
<dbReference type="InterPro" id="IPR036457">
    <property type="entry name" value="PPM-type-like_dom_sf"/>
</dbReference>
<dbReference type="InterPro" id="IPR015655">
    <property type="entry name" value="PP2C"/>
</dbReference>
<dbReference type="AlphaFoldDB" id="A0AAD3CR10"/>
<evidence type="ECO:0000259" key="7">
    <source>
        <dbReference type="PROSITE" id="PS51746"/>
    </source>
</evidence>
<evidence type="ECO:0000256" key="4">
    <source>
        <dbReference type="ARBA" id="ARBA00022912"/>
    </source>
</evidence>
<dbReference type="GO" id="GO:0004722">
    <property type="term" value="F:protein serine/threonine phosphatase activity"/>
    <property type="evidence" value="ECO:0007669"/>
    <property type="project" value="InterPro"/>
</dbReference>
<dbReference type="Gene3D" id="3.60.40.10">
    <property type="entry name" value="PPM-type phosphatase domain"/>
    <property type="match status" value="1"/>
</dbReference>
<dbReference type="PANTHER" id="PTHR47992">
    <property type="entry name" value="PROTEIN PHOSPHATASE"/>
    <property type="match status" value="1"/>
</dbReference>
<evidence type="ECO:0000256" key="5">
    <source>
        <dbReference type="RuleBase" id="RU003465"/>
    </source>
</evidence>
<feature type="compositionally biased region" description="Polar residues" evidence="6">
    <location>
        <begin position="111"/>
        <end position="127"/>
    </location>
</feature>
<dbReference type="Proteomes" id="UP001054902">
    <property type="component" value="Unassembled WGS sequence"/>
</dbReference>
<dbReference type="GO" id="GO:0046872">
    <property type="term" value="F:metal ion binding"/>
    <property type="evidence" value="ECO:0007669"/>
    <property type="project" value="UniProtKB-KW"/>
</dbReference>
<keyword evidence="2" id="KW-0479">Metal-binding</keyword>
<dbReference type="EMBL" id="BLLK01000038">
    <property type="protein sequence ID" value="GFH49260.1"/>
    <property type="molecule type" value="Genomic_DNA"/>
</dbReference>
<sequence>MVTSDAYEISWNQKPSPRSMNFLPLETEEESRIPLGCGESIWEFIQFDTKTSPLCSPHTPPRIKRQFFDFSKSYTWNKIKEEERDAPSPKPVKEKKTLLKTIPCTPKSTLSLFKNNTATPNSHSTEPLSDVSDDEDSIWEDMPIRKVSKDLVLEVKYSQRSDISDGSDELEEQNISSHLLHPNDVHFPTSYWTERNNRIYVEDRILIDRVQSFSSSHFAAVDDFCEPTSIYAIFDGHAGYQCSQFCADWLSAYFVRKYSISHDIPTALFATFKQLDRDFMESNKKDGTTACVAVLTGHDKLTVANVGDSRALLVRADGTFKPLSVDHKANTPSEVERIRSLGGVVAFNKGWRVEGKLSVSRAIGDLPLKPFVSSDPDILETRIDTEDFFLVLASDGIFDVLSNSQVTTTVLSYCGEPANGEYGLKYASKLLCDRAKELRSNDNLSVIIVDLRNG</sequence>
<dbReference type="SMART" id="SM00332">
    <property type="entry name" value="PP2Cc"/>
    <property type="match status" value="1"/>
</dbReference>
<dbReference type="CDD" id="cd00143">
    <property type="entry name" value="PP2Cc"/>
    <property type="match status" value="1"/>
</dbReference>
<evidence type="ECO:0000256" key="6">
    <source>
        <dbReference type="SAM" id="MobiDB-lite"/>
    </source>
</evidence>
<comment type="caution">
    <text evidence="8">The sequence shown here is derived from an EMBL/GenBank/DDBJ whole genome shotgun (WGS) entry which is preliminary data.</text>
</comment>
<keyword evidence="4 5" id="KW-0904">Protein phosphatase</keyword>
<evidence type="ECO:0000256" key="2">
    <source>
        <dbReference type="ARBA" id="ARBA00022723"/>
    </source>
</evidence>
<evidence type="ECO:0000256" key="1">
    <source>
        <dbReference type="ARBA" id="ARBA00004170"/>
    </source>
</evidence>
<accession>A0AAD3CR10</accession>
<organism evidence="8 9">
    <name type="scientific">Chaetoceros tenuissimus</name>
    <dbReference type="NCBI Taxonomy" id="426638"/>
    <lineage>
        <taxon>Eukaryota</taxon>
        <taxon>Sar</taxon>
        <taxon>Stramenopiles</taxon>
        <taxon>Ochrophyta</taxon>
        <taxon>Bacillariophyta</taxon>
        <taxon>Coscinodiscophyceae</taxon>
        <taxon>Chaetocerotophycidae</taxon>
        <taxon>Chaetocerotales</taxon>
        <taxon>Chaetocerotaceae</taxon>
        <taxon>Chaetoceros</taxon>
    </lineage>
</organism>
<evidence type="ECO:0000256" key="3">
    <source>
        <dbReference type="ARBA" id="ARBA00022801"/>
    </source>
</evidence>
<gene>
    <name evidence="8" type="ORF">CTEN210_05736</name>
</gene>
<dbReference type="PROSITE" id="PS01032">
    <property type="entry name" value="PPM_1"/>
    <property type="match status" value="1"/>
</dbReference>
<reference evidence="8 9" key="1">
    <citation type="journal article" date="2021" name="Sci. Rep.">
        <title>The genome of the diatom Chaetoceros tenuissimus carries an ancient integrated fragment of an extant virus.</title>
        <authorList>
            <person name="Hongo Y."/>
            <person name="Kimura K."/>
            <person name="Takaki Y."/>
            <person name="Yoshida Y."/>
            <person name="Baba S."/>
            <person name="Kobayashi G."/>
            <person name="Nagasaki K."/>
            <person name="Hano T."/>
            <person name="Tomaru Y."/>
        </authorList>
    </citation>
    <scope>NUCLEOTIDE SEQUENCE [LARGE SCALE GENOMIC DNA]</scope>
    <source>
        <strain evidence="8 9">NIES-3715</strain>
    </source>
</reference>
<proteinExistence type="inferred from homology"/>
<feature type="domain" description="PPM-type phosphatase" evidence="7">
    <location>
        <begin position="209"/>
        <end position="451"/>
    </location>
</feature>
<evidence type="ECO:0000313" key="8">
    <source>
        <dbReference type="EMBL" id="GFH49260.1"/>
    </source>
</evidence>
<dbReference type="InterPro" id="IPR001932">
    <property type="entry name" value="PPM-type_phosphatase-like_dom"/>
</dbReference>
<comment type="subcellular location">
    <subcellularLocation>
        <location evidence="1">Membrane</location>
        <topology evidence="1">Peripheral membrane protein</topology>
    </subcellularLocation>
</comment>
<keyword evidence="3 5" id="KW-0378">Hydrolase</keyword>
<dbReference type="SUPFAM" id="SSF81606">
    <property type="entry name" value="PP2C-like"/>
    <property type="match status" value="1"/>
</dbReference>
<dbReference type="PROSITE" id="PS51746">
    <property type="entry name" value="PPM_2"/>
    <property type="match status" value="1"/>
</dbReference>
<feature type="region of interest" description="Disordered" evidence="6">
    <location>
        <begin position="111"/>
        <end position="135"/>
    </location>
</feature>
<name>A0AAD3CR10_9STRA</name>
<dbReference type="GO" id="GO:0016020">
    <property type="term" value="C:membrane"/>
    <property type="evidence" value="ECO:0007669"/>
    <property type="project" value="UniProtKB-SubCell"/>
</dbReference>
<protein>
    <recommendedName>
        <fullName evidence="7">PPM-type phosphatase domain-containing protein</fullName>
    </recommendedName>
</protein>
<dbReference type="Pfam" id="PF00481">
    <property type="entry name" value="PP2C"/>
    <property type="match status" value="1"/>
</dbReference>
<keyword evidence="9" id="KW-1185">Reference proteome</keyword>
<dbReference type="InterPro" id="IPR000222">
    <property type="entry name" value="PP2C_BS"/>
</dbReference>